<protein>
    <submittedName>
        <fullName evidence="2">Uncharacterized protein</fullName>
    </submittedName>
</protein>
<evidence type="ECO:0000313" key="2">
    <source>
        <dbReference type="EMBL" id="ACK69755.1"/>
    </source>
</evidence>
<name>B7K7I7_GLOC7</name>
<dbReference type="AlphaFoldDB" id="B7K7I7"/>
<dbReference type="RefSeq" id="WP_012598701.1">
    <property type="nucleotide sequence ID" value="NC_011729.1"/>
</dbReference>
<keyword evidence="3" id="KW-1185">Reference proteome</keyword>
<organism evidence="2 3">
    <name type="scientific">Gloeothece citriformis (strain PCC 7424)</name>
    <name type="common">Cyanothece sp. (strain PCC 7424)</name>
    <dbReference type="NCBI Taxonomy" id="65393"/>
    <lineage>
        <taxon>Bacteria</taxon>
        <taxon>Bacillati</taxon>
        <taxon>Cyanobacteriota</taxon>
        <taxon>Cyanophyceae</taxon>
        <taxon>Oscillatoriophycideae</taxon>
        <taxon>Chroococcales</taxon>
        <taxon>Aphanothecaceae</taxon>
        <taxon>Gloeothece</taxon>
        <taxon>Gloeothece citriformis</taxon>
    </lineage>
</organism>
<dbReference type="STRING" id="65393.PCC7424_1308"/>
<sequence>MIKNINYGLSQGLKKGAIALVIMTAFISGCTNNNEQATTEDTTASPEVAQTQPTEPAERAEQGNVQIEDLTGNVDEYIGQEVSVRGDVQTQEAMGESAFFLQNDQWFGGEEVLVINASGEPFVVPGDEPAAPLVQVTGEVRQLVRADLEREYNLVLDPNVYAEYEERPVIVAQSIALAPDPEEISAAPEAYYNKDIAVTGEILEQVAPNTYTIQQEQIVGGIPLLVVNMNPEIPLETNEEVVITGQLRQYVAADFERDYNLTWDADVQREIEAEYADKPVLVADEVYPSAK</sequence>
<evidence type="ECO:0000313" key="3">
    <source>
        <dbReference type="Proteomes" id="UP000002384"/>
    </source>
</evidence>
<gene>
    <name evidence="2" type="ordered locus">PCC7424_1308</name>
</gene>
<dbReference type="PROSITE" id="PS51257">
    <property type="entry name" value="PROKAR_LIPOPROTEIN"/>
    <property type="match status" value="1"/>
</dbReference>
<dbReference type="Proteomes" id="UP000002384">
    <property type="component" value="Chromosome"/>
</dbReference>
<feature type="region of interest" description="Disordered" evidence="1">
    <location>
        <begin position="36"/>
        <end position="61"/>
    </location>
</feature>
<dbReference type="HOGENOM" id="CLU_088169_0_0_3"/>
<dbReference type="EMBL" id="CP001291">
    <property type="protein sequence ID" value="ACK69755.1"/>
    <property type="molecule type" value="Genomic_DNA"/>
</dbReference>
<reference evidence="3" key="1">
    <citation type="journal article" date="2011" name="MBio">
        <title>Novel metabolic attributes of the genus Cyanothece, comprising a group of unicellular nitrogen-fixing Cyanobacteria.</title>
        <authorList>
            <person name="Bandyopadhyay A."/>
            <person name="Elvitigala T."/>
            <person name="Welsh E."/>
            <person name="Stockel J."/>
            <person name="Liberton M."/>
            <person name="Min H."/>
            <person name="Sherman L.A."/>
            <person name="Pakrasi H.B."/>
        </authorList>
    </citation>
    <scope>NUCLEOTIDE SEQUENCE [LARGE SCALE GENOMIC DNA]</scope>
    <source>
        <strain evidence="3">PCC 7424</strain>
    </source>
</reference>
<dbReference type="eggNOG" id="ENOG502Z8KU">
    <property type="taxonomic scope" value="Bacteria"/>
</dbReference>
<accession>B7K7I7</accession>
<proteinExistence type="predicted"/>
<feature type="compositionally biased region" description="Polar residues" evidence="1">
    <location>
        <begin position="36"/>
        <end position="54"/>
    </location>
</feature>
<dbReference type="KEGG" id="cyc:PCC7424_1308"/>
<evidence type="ECO:0000256" key="1">
    <source>
        <dbReference type="SAM" id="MobiDB-lite"/>
    </source>
</evidence>